<evidence type="ECO:0000313" key="12">
    <source>
        <dbReference type="Proteomes" id="UP000016923"/>
    </source>
</evidence>
<dbReference type="Gene3D" id="3.30.200.20">
    <property type="entry name" value="Phosphorylase Kinase, domain 1"/>
    <property type="match status" value="1"/>
</dbReference>
<evidence type="ECO:0000256" key="8">
    <source>
        <dbReference type="ARBA" id="ARBA00047454"/>
    </source>
</evidence>
<proteinExistence type="predicted"/>
<dbReference type="eggNOG" id="KOG0616">
    <property type="taxonomic scope" value="Eukaryota"/>
</dbReference>
<dbReference type="SUPFAM" id="SSF56112">
    <property type="entry name" value="Protein kinase-like (PK-like)"/>
    <property type="match status" value="1"/>
</dbReference>
<dbReference type="SMART" id="SM00133">
    <property type="entry name" value="S_TK_X"/>
    <property type="match status" value="1"/>
</dbReference>
<evidence type="ECO:0000313" key="11">
    <source>
        <dbReference type="EMBL" id="EPE02752.1"/>
    </source>
</evidence>
<evidence type="ECO:0000256" key="1">
    <source>
        <dbReference type="ARBA" id="ARBA00012444"/>
    </source>
</evidence>
<dbReference type="EC" id="2.7.11.11" evidence="1"/>
<name>S3BQV3_OPHP1</name>
<dbReference type="VEuPathDB" id="FungiDB:F503_08515"/>
<dbReference type="GO" id="GO:0005524">
    <property type="term" value="F:ATP binding"/>
    <property type="evidence" value="ECO:0007669"/>
    <property type="project" value="UniProtKB-KW"/>
</dbReference>
<evidence type="ECO:0000256" key="6">
    <source>
        <dbReference type="ARBA" id="ARBA00022840"/>
    </source>
</evidence>
<organism evidence="11 12">
    <name type="scientific">Ophiostoma piceae (strain UAMH 11346)</name>
    <name type="common">Sap stain fungus</name>
    <dbReference type="NCBI Taxonomy" id="1262450"/>
    <lineage>
        <taxon>Eukaryota</taxon>
        <taxon>Fungi</taxon>
        <taxon>Dikarya</taxon>
        <taxon>Ascomycota</taxon>
        <taxon>Pezizomycotina</taxon>
        <taxon>Sordariomycetes</taxon>
        <taxon>Sordariomycetidae</taxon>
        <taxon>Ophiostomatales</taxon>
        <taxon>Ophiostomataceae</taxon>
        <taxon>Ophiostoma</taxon>
    </lineage>
</organism>
<comment type="catalytic activity">
    <reaction evidence="7">
        <text>L-threonyl-[protein] + ATP = O-phospho-L-threonyl-[protein] + ADP + H(+)</text>
        <dbReference type="Rhea" id="RHEA:46608"/>
        <dbReference type="Rhea" id="RHEA-COMP:11060"/>
        <dbReference type="Rhea" id="RHEA-COMP:11605"/>
        <dbReference type="ChEBI" id="CHEBI:15378"/>
        <dbReference type="ChEBI" id="CHEBI:30013"/>
        <dbReference type="ChEBI" id="CHEBI:30616"/>
        <dbReference type="ChEBI" id="CHEBI:61977"/>
        <dbReference type="ChEBI" id="CHEBI:456216"/>
        <dbReference type="EC" id="2.7.11.11"/>
    </reaction>
</comment>
<dbReference type="Proteomes" id="UP000016923">
    <property type="component" value="Unassembled WGS sequence"/>
</dbReference>
<dbReference type="STRING" id="1262450.S3BQV3"/>
<dbReference type="PANTHER" id="PTHR24353:SF37">
    <property type="entry name" value="CAMP-DEPENDENT PROTEIN KINASE CATALYTIC SUBUNIT PRKX"/>
    <property type="match status" value="1"/>
</dbReference>
<feature type="region of interest" description="Disordered" evidence="9">
    <location>
        <begin position="1"/>
        <end position="79"/>
    </location>
</feature>
<dbReference type="OrthoDB" id="63267at2759"/>
<dbReference type="EMBL" id="KE148174">
    <property type="protein sequence ID" value="EPE02752.1"/>
    <property type="molecule type" value="Genomic_DNA"/>
</dbReference>
<evidence type="ECO:0000256" key="5">
    <source>
        <dbReference type="ARBA" id="ARBA00022777"/>
    </source>
</evidence>
<evidence type="ECO:0000256" key="7">
    <source>
        <dbReference type="ARBA" id="ARBA00047292"/>
    </source>
</evidence>
<keyword evidence="2" id="KW-0723">Serine/threonine-protein kinase</keyword>
<dbReference type="PROSITE" id="PS51285">
    <property type="entry name" value="AGC_KINASE_CTER"/>
    <property type="match status" value="1"/>
</dbReference>
<dbReference type="PANTHER" id="PTHR24353">
    <property type="entry name" value="CYCLIC NUCLEOTIDE-DEPENDENT PROTEIN KINASE"/>
    <property type="match status" value="1"/>
</dbReference>
<dbReference type="AlphaFoldDB" id="S3BQV3"/>
<keyword evidence="12" id="KW-1185">Reference proteome</keyword>
<dbReference type="InterPro" id="IPR011009">
    <property type="entry name" value="Kinase-like_dom_sf"/>
</dbReference>
<evidence type="ECO:0000256" key="3">
    <source>
        <dbReference type="ARBA" id="ARBA00022679"/>
    </source>
</evidence>
<dbReference type="Gene3D" id="1.10.510.10">
    <property type="entry name" value="Transferase(Phosphotransferase) domain 1"/>
    <property type="match status" value="1"/>
</dbReference>
<feature type="domain" description="AGC-kinase C-terminal" evidence="10">
    <location>
        <begin position="177"/>
        <end position="234"/>
    </location>
</feature>
<dbReference type="InterPro" id="IPR000961">
    <property type="entry name" value="AGC-kinase_C"/>
</dbReference>
<comment type="catalytic activity">
    <reaction evidence="8">
        <text>L-seryl-[protein] + ATP = O-phospho-L-seryl-[protein] + ADP + H(+)</text>
        <dbReference type="Rhea" id="RHEA:17989"/>
        <dbReference type="Rhea" id="RHEA-COMP:9863"/>
        <dbReference type="Rhea" id="RHEA-COMP:11604"/>
        <dbReference type="ChEBI" id="CHEBI:15378"/>
        <dbReference type="ChEBI" id="CHEBI:29999"/>
        <dbReference type="ChEBI" id="CHEBI:30616"/>
        <dbReference type="ChEBI" id="CHEBI:83421"/>
        <dbReference type="ChEBI" id="CHEBI:456216"/>
        <dbReference type="EC" id="2.7.11.11"/>
    </reaction>
</comment>
<feature type="compositionally biased region" description="Polar residues" evidence="9">
    <location>
        <begin position="36"/>
        <end position="71"/>
    </location>
</feature>
<keyword evidence="5 11" id="KW-0418">Kinase</keyword>
<dbReference type="HOGENOM" id="CLU_1185328_0_0_1"/>
<keyword evidence="4" id="KW-0547">Nucleotide-binding</keyword>
<reference evidence="11 12" key="1">
    <citation type="journal article" date="2013" name="BMC Genomics">
        <title>The genome and transcriptome of the pine saprophyte Ophiostoma piceae, and a comparison with the bark beetle-associated pine pathogen Grosmannia clavigera.</title>
        <authorList>
            <person name="Haridas S."/>
            <person name="Wang Y."/>
            <person name="Lim L."/>
            <person name="Massoumi Alamouti S."/>
            <person name="Jackman S."/>
            <person name="Docking R."/>
            <person name="Robertson G."/>
            <person name="Birol I."/>
            <person name="Bohlmann J."/>
            <person name="Breuil C."/>
        </authorList>
    </citation>
    <scope>NUCLEOTIDE SEQUENCE [LARGE SCALE GENOMIC DNA]</scope>
    <source>
        <strain evidence="11 12">UAMH 11346</strain>
    </source>
</reference>
<gene>
    <name evidence="11" type="ORF">F503_08515</name>
</gene>
<dbReference type="GO" id="GO:0005829">
    <property type="term" value="C:cytosol"/>
    <property type="evidence" value="ECO:0007669"/>
    <property type="project" value="TreeGrafter"/>
</dbReference>
<feature type="compositionally biased region" description="Pro residues" evidence="9">
    <location>
        <begin position="1"/>
        <end position="22"/>
    </location>
</feature>
<dbReference type="GO" id="GO:0005952">
    <property type="term" value="C:cAMP-dependent protein kinase complex"/>
    <property type="evidence" value="ECO:0007669"/>
    <property type="project" value="TreeGrafter"/>
</dbReference>
<dbReference type="GO" id="GO:0004691">
    <property type="term" value="F:cAMP-dependent protein kinase activity"/>
    <property type="evidence" value="ECO:0007669"/>
    <property type="project" value="UniProtKB-EC"/>
</dbReference>
<protein>
    <recommendedName>
        <fullName evidence="1">cAMP-dependent protein kinase</fullName>
        <ecNumber evidence="1">2.7.11.11</ecNumber>
    </recommendedName>
</protein>
<keyword evidence="3" id="KW-0808">Transferase</keyword>
<evidence type="ECO:0000256" key="2">
    <source>
        <dbReference type="ARBA" id="ARBA00022527"/>
    </source>
</evidence>
<evidence type="ECO:0000256" key="4">
    <source>
        <dbReference type="ARBA" id="ARBA00022741"/>
    </source>
</evidence>
<accession>S3BQV3</accession>
<evidence type="ECO:0000259" key="10">
    <source>
        <dbReference type="PROSITE" id="PS51285"/>
    </source>
</evidence>
<sequence length="234" mass="25312">MAAVHPNPPIPAPAPGPSPPEDGPAGFAGHDPGHNDVTNSVSTAISSNSNDSRQGVTSSSLPELPTVSSSDCLWKPPATSIARPPRPLYPYPLPSDGNMGIQLSSSFPKNLKVDDFARIRTLGTGRVLERAVVFPQDPAIAPAAQDIVQQLCRVDRSRRLGNISGGAAKVKEHSFFEGVDWDAVYAQRDKGPIIPAVRYVGDAQCFDIYPENDVNFDVYTEEQKEQYDSLFDHF</sequence>
<evidence type="ECO:0000256" key="9">
    <source>
        <dbReference type="SAM" id="MobiDB-lite"/>
    </source>
</evidence>
<keyword evidence="6" id="KW-0067">ATP-binding</keyword>